<dbReference type="SUPFAM" id="SSF52540">
    <property type="entry name" value="P-loop containing nucleoside triphosphate hydrolases"/>
    <property type="match status" value="1"/>
</dbReference>
<evidence type="ECO:0000313" key="2">
    <source>
        <dbReference type="EMBL" id="CAG9773331.1"/>
    </source>
</evidence>
<dbReference type="AlphaFoldDB" id="A0A9N9MZX1"/>
<dbReference type="PANTHER" id="PTHR23074:SF83">
    <property type="entry name" value="VACUOLAR PROTEIN SORTING-ASSOCIATED PROTEIN 4A"/>
    <property type="match status" value="1"/>
</dbReference>
<dbReference type="InterPro" id="IPR003593">
    <property type="entry name" value="AAA+_ATPase"/>
</dbReference>
<dbReference type="SMART" id="SM00382">
    <property type="entry name" value="AAA"/>
    <property type="match status" value="1"/>
</dbReference>
<dbReference type="CDD" id="cd19481">
    <property type="entry name" value="RecA-like_protease"/>
    <property type="match status" value="1"/>
</dbReference>
<evidence type="ECO:0000313" key="3">
    <source>
        <dbReference type="Proteomes" id="UP001152799"/>
    </source>
</evidence>
<dbReference type="Gene3D" id="3.40.50.300">
    <property type="entry name" value="P-loop containing nucleotide triphosphate hydrolases"/>
    <property type="match status" value="1"/>
</dbReference>
<proteinExistence type="predicted"/>
<dbReference type="OrthoDB" id="8803010at2759"/>
<protein>
    <recommendedName>
        <fullName evidence="1">AAA+ ATPase domain-containing protein</fullName>
    </recommendedName>
</protein>
<name>A0A9N9MZX1_9CUCU</name>
<dbReference type="EMBL" id="OU892285">
    <property type="protein sequence ID" value="CAG9773331.1"/>
    <property type="molecule type" value="Genomic_DNA"/>
</dbReference>
<keyword evidence="3" id="KW-1185">Reference proteome</keyword>
<dbReference type="InterPro" id="IPR027417">
    <property type="entry name" value="P-loop_NTPase"/>
</dbReference>
<organism evidence="2 3">
    <name type="scientific">Ceutorhynchus assimilis</name>
    <name type="common">cabbage seed weevil</name>
    <dbReference type="NCBI Taxonomy" id="467358"/>
    <lineage>
        <taxon>Eukaryota</taxon>
        <taxon>Metazoa</taxon>
        <taxon>Ecdysozoa</taxon>
        <taxon>Arthropoda</taxon>
        <taxon>Hexapoda</taxon>
        <taxon>Insecta</taxon>
        <taxon>Pterygota</taxon>
        <taxon>Neoptera</taxon>
        <taxon>Endopterygota</taxon>
        <taxon>Coleoptera</taxon>
        <taxon>Polyphaga</taxon>
        <taxon>Cucujiformia</taxon>
        <taxon>Curculionidae</taxon>
        <taxon>Ceutorhynchinae</taxon>
        <taxon>Ceutorhynchus</taxon>
    </lineage>
</organism>
<feature type="domain" description="AAA+ ATPase" evidence="1">
    <location>
        <begin position="158"/>
        <end position="292"/>
    </location>
</feature>
<dbReference type="Proteomes" id="UP001152799">
    <property type="component" value="Chromosome 9"/>
</dbReference>
<dbReference type="InterPro" id="IPR003959">
    <property type="entry name" value="ATPase_AAA_core"/>
</dbReference>
<dbReference type="GO" id="GO:0016887">
    <property type="term" value="F:ATP hydrolysis activity"/>
    <property type="evidence" value="ECO:0007669"/>
    <property type="project" value="InterPro"/>
</dbReference>
<accession>A0A9N9MZX1</accession>
<reference evidence="2" key="1">
    <citation type="submission" date="2022-01" db="EMBL/GenBank/DDBJ databases">
        <authorList>
            <person name="King R."/>
        </authorList>
    </citation>
    <scope>NUCLEOTIDE SEQUENCE</scope>
</reference>
<dbReference type="Pfam" id="PF00004">
    <property type="entry name" value="AAA"/>
    <property type="match status" value="1"/>
</dbReference>
<dbReference type="GO" id="GO:0005524">
    <property type="term" value="F:ATP binding"/>
    <property type="evidence" value="ECO:0007669"/>
    <property type="project" value="InterPro"/>
</dbReference>
<dbReference type="Gene3D" id="1.10.8.60">
    <property type="match status" value="1"/>
</dbReference>
<sequence>MAAISSHNPSMEVDMAQELQQVLSLAKEAVRLETEGLHKDAAVLWRDAASILVAYANANVDLDEVGIVTKVKSLIGWLVSRAIENNNIKQLAPNYLSLKSYQDYIAKAMDEMSQSGTESDQSDFAIREPNEIKAPNLWDLSGQEDVRDLIVSLFAANNTFNVMMFGPPGTGKTFMAASIAKSYNLLFIEVNSANLMSAYVGGTEKNIKNLFELARKKVTPDRSVLIFFDEAEAILSTRKDSPINTNPVTQFMIEMEKDTNKGVYFFFTTNLLSKIEPAIKRRCYGLFIGYPKTKEAIASLYRNNLANFKNTVSNGTIETLAAANDKLLSPSAIASIVKLASTLANKITTNDKFRRVRDHLYIKDSDGAYTFADVSKQEGKPITKHILEIVPINDNHLINAWRVTPSAITPDELELYKDEAKELLQL</sequence>
<dbReference type="InterPro" id="IPR050304">
    <property type="entry name" value="MT-severing_AAA_ATPase"/>
</dbReference>
<gene>
    <name evidence="2" type="ORF">CEUTPL_LOCUS13722</name>
</gene>
<evidence type="ECO:0000259" key="1">
    <source>
        <dbReference type="SMART" id="SM00382"/>
    </source>
</evidence>
<dbReference type="PANTHER" id="PTHR23074">
    <property type="entry name" value="AAA DOMAIN-CONTAINING"/>
    <property type="match status" value="1"/>
</dbReference>